<sequence>MKYRLIILDYVWISVASILTALAVNMFFQFTGLAPGGITGLAIVFSTITGIPVSYMTLAISVPLLVAATFLLGKSFGIKTLFITLATPVCMQVIPAIHITEALHNIHPILELIVAGGIGGILVGLAIGIALNHDCATGGTDVIALLIQYFFKKLPLSKILLFLDGFVVIASGIITENVLISVFSFLSLLVIIQTIQFTTSKKLTVSK</sequence>
<dbReference type="InterPro" id="IPR051461">
    <property type="entry name" value="UPF0750_membrane"/>
</dbReference>
<comment type="subcellular location">
    <subcellularLocation>
        <location evidence="1">Cell membrane</location>
        <topology evidence="1">Multi-pass membrane protein</topology>
    </subcellularLocation>
</comment>
<proteinExistence type="predicted"/>
<feature type="transmembrane region" description="Helical" evidence="6">
    <location>
        <begin position="80"/>
        <end position="100"/>
    </location>
</feature>
<evidence type="ECO:0000256" key="4">
    <source>
        <dbReference type="ARBA" id="ARBA00022989"/>
    </source>
</evidence>
<feature type="transmembrane region" description="Helical" evidence="6">
    <location>
        <begin position="180"/>
        <end position="199"/>
    </location>
</feature>
<gene>
    <name evidence="7" type="ORF">J2S15_001233</name>
</gene>
<accession>A0ABU0E172</accession>
<dbReference type="PANTHER" id="PTHR33545">
    <property type="entry name" value="UPF0750 MEMBRANE PROTEIN YITT-RELATED"/>
    <property type="match status" value="1"/>
</dbReference>
<keyword evidence="8" id="KW-1185">Reference proteome</keyword>
<name>A0ABU0E172_9FIRM</name>
<evidence type="ECO:0000313" key="7">
    <source>
        <dbReference type="EMBL" id="MDQ0360488.1"/>
    </source>
</evidence>
<dbReference type="PANTHER" id="PTHR33545:SF5">
    <property type="entry name" value="UPF0750 MEMBRANE PROTEIN YITT"/>
    <property type="match status" value="1"/>
</dbReference>
<protein>
    <submittedName>
        <fullName evidence="7">Uncharacterized membrane-anchored protein YitT (DUF2179 family)</fullName>
    </submittedName>
</protein>
<feature type="transmembrane region" description="Helical" evidence="6">
    <location>
        <begin position="112"/>
        <end position="133"/>
    </location>
</feature>
<comment type="caution">
    <text evidence="7">The sequence shown here is derived from an EMBL/GenBank/DDBJ whole genome shotgun (WGS) entry which is preliminary data.</text>
</comment>
<keyword evidence="4 6" id="KW-1133">Transmembrane helix</keyword>
<keyword evidence="5 6" id="KW-0472">Membrane</keyword>
<keyword evidence="3 6" id="KW-0812">Transmembrane</keyword>
<evidence type="ECO:0000256" key="6">
    <source>
        <dbReference type="SAM" id="Phobius"/>
    </source>
</evidence>
<dbReference type="InterPro" id="IPR003740">
    <property type="entry name" value="YitT"/>
</dbReference>
<evidence type="ECO:0000256" key="2">
    <source>
        <dbReference type="ARBA" id="ARBA00022475"/>
    </source>
</evidence>
<feature type="transmembrane region" description="Helical" evidence="6">
    <location>
        <begin position="7"/>
        <end position="28"/>
    </location>
</feature>
<evidence type="ECO:0000313" key="8">
    <source>
        <dbReference type="Proteomes" id="UP001230220"/>
    </source>
</evidence>
<evidence type="ECO:0000256" key="1">
    <source>
        <dbReference type="ARBA" id="ARBA00004651"/>
    </source>
</evidence>
<dbReference type="Proteomes" id="UP001230220">
    <property type="component" value="Unassembled WGS sequence"/>
</dbReference>
<keyword evidence="2" id="KW-1003">Cell membrane</keyword>
<organism evidence="7 8">
    <name type="scientific">Breznakia pachnodae</name>
    <dbReference type="NCBI Taxonomy" id="265178"/>
    <lineage>
        <taxon>Bacteria</taxon>
        <taxon>Bacillati</taxon>
        <taxon>Bacillota</taxon>
        <taxon>Erysipelotrichia</taxon>
        <taxon>Erysipelotrichales</taxon>
        <taxon>Erysipelotrichaceae</taxon>
        <taxon>Breznakia</taxon>
    </lineage>
</organism>
<dbReference type="EMBL" id="JAUSUR010000002">
    <property type="protein sequence ID" value="MDQ0360488.1"/>
    <property type="molecule type" value="Genomic_DNA"/>
</dbReference>
<reference evidence="7 8" key="1">
    <citation type="submission" date="2023-07" db="EMBL/GenBank/DDBJ databases">
        <title>Genomic Encyclopedia of Type Strains, Phase IV (KMG-IV): sequencing the most valuable type-strain genomes for metagenomic binning, comparative biology and taxonomic classification.</title>
        <authorList>
            <person name="Goeker M."/>
        </authorList>
    </citation>
    <scope>NUCLEOTIDE SEQUENCE [LARGE SCALE GENOMIC DNA]</scope>
    <source>
        <strain evidence="7 8">DSM 16784</strain>
    </source>
</reference>
<dbReference type="Pfam" id="PF02588">
    <property type="entry name" value="YitT_membrane"/>
    <property type="match status" value="1"/>
</dbReference>
<dbReference type="RefSeq" id="WP_307406429.1">
    <property type="nucleotide sequence ID" value="NZ_JAUSUR010000002.1"/>
</dbReference>
<evidence type="ECO:0000256" key="5">
    <source>
        <dbReference type="ARBA" id="ARBA00023136"/>
    </source>
</evidence>
<evidence type="ECO:0000256" key="3">
    <source>
        <dbReference type="ARBA" id="ARBA00022692"/>
    </source>
</evidence>
<feature type="transmembrane region" description="Helical" evidence="6">
    <location>
        <begin position="40"/>
        <end position="73"/>
    </location>
</feature>